<feature type="compositionally biased region" description="Basic and acidic residues" evidence="1">
    <location>
        <begin position="647"/>
        <end position="659"/>
    </location>
</feature>
<feature type="compositionally biased region" description="Low complexity" evidence="1">
    <location>
        <begin position="544"/>
        <end position="555"/>
    </location>
</feature>
<feature type="compositionally biased region" description="Low complexity" evidence="1">
    <location>
        <begin position="471"/>
        <end position="493"/>
    </location>
</feature>
<feature type="compositionally biased region" description="Basic and acidic residues" evidence="1">
    <location>
        <begin position="749"/>
        <end position="763"/>
    </location>
</feature>
<keyword evidence="2" id="KW-0812">Transmembrane</keyword>
<feature type="compositionally biased region" description="Low complexity" evidence="1">
    <location>
        <begin position="448"/>
        <end position="460"/>
    </location>
</feature>
<gene>
    <name evidence="3" type="ORF">K491DRAFT_723361</name>
</gene>
<feature type="region of interest" description="Disordered" evidence="1">
    <location>
        <begin position="706"/>
        <end position="772"/>
    </location>
</feature>
<protein>
    <submittedName>
        <fullName evidence="3">Uncharacterized protein</fullName>
    </submittedName>
</protein>
<organism evidence="3 4">
    <name type="scientific">Lophiostoma macrostomum CBS 122681</name>
    <dbReference type="NCBI Taxonomy" id="1314788"/>
    <lineage>
        <taxon>Eukaryota</taxon>
        <taxon>Fungi</taxon>
        <taxon>Dikarya</taxon>
        <taxon>Ascomycota</taxon>
        <taxon>Pezizomycotina</taxon>
        <taxon>Dothideomycetes</taxon>
        <taxon>Pleosporomycetidae</taxon>
        <taxon>Pleosporales</taxon>
        <taxon>Lophiostomataceae</taxon>
        <taxon>Lophiostoma</taxon>
    </lineage>
</organism>
<feature type="compositionally biased region" description="Low complexity" evidence="1">
    <location>
        <begin position="216"/>
        <end position="232"/>
    </location>
</feature>
<keyword evidence="2" id="KW-1133">Transmembrane helix</keyword>
<dbReference type="OrthoDB" id="3944567at2759"/>
<feature type="compositionally biased region" description="Polar residues" evidence="1">
    <location>
        <begin position="707"/>
        <end position="734"/>
    </location>
</feature>
<name>A0A6A6SKP9_9PLEO</name>
<proteinExistence type="predicted"/>
<feature type="transmembrane region" description="Helical" evidence="2">
    <location>
        <begin position="118"/>
        <end position="139"/>
    </location>
</feature>
<keyword evidence="4" id="KW-1185">Reference proteome</keyword>
<evidence type="ECO:0000256" key="1">
    <source>
        <dbReference type="SAM" id="MobiDB-lite"/>
    </source>
</evidence>
<dbReference type="Proteomes" id="UP000799324">
    <property type="component" value="Unassembled WGS sequence"/>
</dbReference>
<evidence type="ECO:0000313" key="4">
    <source>
        <dbReference type="Proteomes" id="UP000799324"/>
    </source>
</evidence>
<evidence type="ECO:0000313" key="3">
    <source>
        <dbReference type="EMBL" id="KAF2647537.1"/>
    </source>
</evidence>
<reference evidence="3" key="1">
    <citation type="journal article" date="2020" name="Stud. Mycol.">
        <title>101 Dothideomycetes genomes: a test case for predicting lifestyles and emergence of pathogens.</title>
        <authorList>
            <person name="Haridas S."/>
            <person name="Albert R."/>
            <person name="Binder M."/>
            <person name="Bloem J."/>
            <person name="Labutti K."/>
            <person name="Salamov A."/>
            <person name="Andreopoulos B."/>
            <person name="Baker S."/>
            <person name="Barry K."/>
            <person name="Bills G."/>
            <person name="Bluhm B."/>
            <person name="Cannon C."/>
            <person name="Castanera R."/>
            <person name="Culley D."/>
            <person name="Daum C."/>
            <person name="Ezra D."/>
            <person name="Gonzalez J."/>
            <person name="Henrissat B."/>
            <person name="Kuo A."/>
            <person name="Liang C."/>
            <person name="Lipzen A."/>
            <person name="Lutzoni F."/>
            <person name="Magnuson J."/>
            <person name="Mondo S."/>
            <person name="Nolan M."/>
            <person name="Ohm R."/>
            <person name="Pangilinan J."/>
            <person name="Park H.-J."/>
            <person name="Ramirez L."/>
            <person name="Alfaro M."/>
            <person name="Sun H."/>
            <person name="Tritt A."/>
            <person name="Yoshinaga Y."/>
            <person name="Zwiers L.-H."/>
            <person name="Turgeon B."/>
            <person name="Goodwin S."/>
            <person name="Spatafora J."/>
            <person name="Crous P."/>
            <person name="Grigoriev I."/>
        </authorList>
    </citation>
    <scope>NUCLEOTIDE SEQUENCE</scope>
    <source>
        <strain evidence="3">CBS 122681</strain>
    </source>
</reference>
<feature type="region of interest" description="Disordered" evidence="1">
    <location>
        <begin position="442"/>
        <end position="493"/>
    </location>
</feature>
<keyword evidence="2" id="KW-0472">Membrane</keyword>
<feature type="region of interest" description="Disordered" evidence="1">
    <location>
        <begin position="531"/>
        <end position="579"/>
    </location>
</feature>
<feature type="transmembrane region" description="Helical" evidence="2">
    <location>
        <begin position="35"/>
        <end position="56"/>
    </location>
</feature>
<feature type="region of interest" description="Disordered" evidence="1">
    <location>
        <begin position="640"/>
        <end position="691"/>
    </location>
</feature>
<evidence type="ECO:0000256" key="2">
    <source>
        <dbReference type="SAM" id="Phobius"/>
    </source>
</evidence>
<feature type="transmembrane region" description="Helical" evidence="2">
    <location>
        <begin position="170"/>
        <end position="190"/>
    </location>
</feature>
<accession>A0A6A6SKP9</accession>
<feature type="region of interest" description="Disordered" evidence="1">
    <location>
        <begin position="205"/>
        <end position="278"/>
    </location>
</feature>
<dbReference type="EMBL" id="MU004608">
    <property type="protein sequence ID" value="KAF2647537.1"/>
    <property type="molecule type" value="Genomic_DNA"/>
</dbReference>
<dbReference type="AlphaFoldDB" id="A0A6A6SKP9"/>
<feature type="transmembrane region" description="Helical" evidence="2">
    <location>
        <begin position="76"/>
        <end position="97"/>
    </location>
</feature>
<sequence>MAGSDSSGGEAKQLPKPETTLLTIKIRTRVPRRQLTLVSITVCLNVLLWSSILVMVSSLYLIASDPDDTTNTPTEVLTILSSLVSIAYIVVHTIFSLKQRIWRHQGRHPSIVKKTSYVAVRFSVTLCILWLLTSGWNLITVARQPVCLPEAPGRQGWEAGTTCMIGRAGVAMSLIALFAACSLFGLLATVRRPFEAHVFKHGYHHHRLPLNPTPTPGVSRRPSPSRSASSNSEKYRGGRISVSTHRSTPSNFSNTDVDTIDLNSHSPPTHPSTILAPSPIRTITTGIFTSHAAPPPLPAAFVPQRSTSVDLPSRPPSTFAGPSLPIFHPSASSHHLPTHHLAPPPRMSALVSPSGFVPLSIPAQYTASAWKAVHPPLPSPLGPNPSSLSSSSIAPASRSYTHLPLHHRASSGNLNLNGPGGYNFSYRSRYSRSSISLTRPYRLSSTPASLSGALSSRSASTGPEEGRRSRSPGSASASNSASNSASASASGGANANANAGVHGNMSTAEKEKLDSDSNAIAYAILNGTKMPRPGHEIVNKKSRGGTAAAQGQGQSHGKGKGKAPAQGHIRRASAPADTVSGAIEEGRRRTRMELGWKPEGWKAGVASAGPIARPLPQVQTQHPTHAPAAQHLAQIQVQTLPQAPKSAVKDKDKRRENQGHKTAATKPASANSNTILSPRPSPENETGEGERNLRAEIEMELDKRLVSSYSPSQSQTVRKTSSQSTSTIWASPTSKALKDPENGAGKRKTTLDQHKAGFEEVKNKPLPRIAAL</sequence>
<feature type="compositionally biased region" description="Polar residues" evidence="1">
    <location>
        <begin position="241"/>
        <end position="267"/>
    </location>
</feature>